<evidence type="ECO:0000256" key="1">
    <source>
        <dbReference type="ARBA" id="ARBA00005046"/>
    </source>
</evidence>
<evidence type="ECO:0000256" key="8">
    <source>
        <dbReference type="ARBA" id="ARBA00030407"/>
    </source>
</evidence>
<dbReference type="InterPro" id="IPR036563">
    <property type="entry name" value="MoaE_sf"/>
</dbReference>
<organism evidence="12 13">
    <name type="scientific">Sphingobacterium allocomposti</name>
    <dbReference type="NCBI Taxonomy" id="415956"/>
    <lineage>
        <taxon>Bacteria</taxon>
        <taxon>Pseudomonadati</taxon>
        <taxon>Bacteroidota</taxon>
        <taxon>Sphingobacteriia</taxon>
        <taxon>Sphingobacteriales</taxon>
        <taxon>Sphingobacteriaceae</taxon>
        <taxon>Sphingobacterium</taxon>
    </lineage>
</organism>
<evidence type="ECO:0000256" key="7">
    <source>
        <dbReference type="ARBA" id="ARBA00029745"/>
    </source>
</evidence>
<accession>A0A5S5DEX7</accession>
<dbReference type="Pfam" id="PF02391">
    <property type="entry name" value="MoaE"/>
    <property type="match status" value="1"/>
</dbReference>
<dbReference type="PANTHER" id="PTHR23404">
    <property type="entry name" value="MOLYBDOPTERIN SYNTHASE RELATED"/>
    <property type="match status" value="1"/>
</dbReference>
<dbReference type="OrthoDB" id="9803224at2"/>
<evidence type="ECO:0000256" key="9">
    <source>
        <dbReference type="ARBA" id="ARBA00030781"/>
    </source>
</evidence>
<evidence type="ECO:0000313" key="13">
    <source>
        <dbReference type="Proteomes" id="UP000325105"/>
    </source>
</evidence>
<gene>
    <name evidence="12" type="ORF">BC792_112126</name>
</gene>
<keyword evidence="5" id="KW-0501">Molybdenum cofactor biosynthesis</keyword>
<dbReference type="Gene3D" id="3.90.1170.40">
    <property type="entry name" value="Molybdopterin biosynthesis MoaE subunit"/>
    <property type="match status" value="1"/>
</dbReference>
<keyword evidence="13" id="KW-1185">Reference proteome</keyword>
<comment type="similarity">
    <text evidence="2">Belongs to the MoaE family.</text>
</comment>
<evidence type="ECO:0000256" key="4">
    <source>
        <dbReference type="ARBA" id="ARBA00013858"/>
    </source>
</evidence>
<dbReference type="Proteomes" id="UP000325105">
    <property type="component" value="Unassembled WGS sequence"/>
</dbReference>
<dbReference type="AlphaFoldDB" id="A0A5S5DEX7"/>
<dbReference type="RefSeq" id="WP_148908942.1">
    <property type="nucleotide sequence ID" value="NZ_VNHX01000012.1"/>
</dbReference>
<protein>
    <recommendedName>
        <fullName evidence="4">Molybdopterin synthase catalytic subunit</fullName>
        <ecNumber evidence="3">2.8.1.12</ecNumber>
    </recommendedName>
    <alternativeName>
        <fullName evidence="9">MPT synthase subunit 2</fullName>
    </alternativeName>
    <alternativeName>
        <fullName evidence="7">Molybdenum cofactor biosynthesis protein E</fullName>
    </alternativeName>
    <alternativeName>
        <fullName evidence="8">Molybdopterin-converting factor large subunit</fullName>
    </alternativeName>
    <alternativeName>
        <fullName evidence="10">Molybdopterin-converting factor subunit 2</fullName>
    </alternativeName>
</protein>
<proteinExistence type="inferred from homology"/>
<name>A0A5S5DEX7_9SPHI</name>
<reference evidence="12 13" key="1">
    <citation type="submission" date="2019-07" db="EMBL/GenBank/DDBJ databases">
        <title>Genomic Encyclopedia of Archaeal and Bacterial Type Strains, Phase II (KMG-II): from individual species to whole genera.</title>
        <authorList>
            <person name="Goeker M."/>
        </authorList>
    </citation>
    <scope>NUCLEOTIDE SEQUENCE [LARGE SCALE GENOMIC DNA]</scope>
    <source>
        <strain evidence="12 13">DSM 18850</strain>
    </source>
</reference>
<evidence type="ECO:0000256" key="3">
    <source>
        <dbReference type="ARBA" id="ARBA00011950"/>
    </source>
</evidence>
<evidence type="ECO:0000256" key="2">
    <source>
        <dbReference type="ARBA" id="ARBA00005426"/>
    </source>
</evidence>
<dbReference type="SUPFAM" id="SSF54690">
    <property type="entry name" value="Molybdopterin synthase subunit MoaE"/>
    <property type="match status" value="1"/>
</dbReference>
<dbReference type="GO" id="GO:0030366">
    <property type="term" value="F:molybdopterin synthase activity"/>
    <property type="evidence" value="ECO:0007669"/>
    <property type="project" value="UniProtKB-EC"/>
</dbReference>
<evidence type="ECO:0000256" key="10">
    <source>
        <dbReference type="ARBA" id="ARBA00032474"/>
    </source>
</evidence>
<evidence type="ECO:0000256" key="11">
    <source>
        <dbReference type="ARBA" id="ARBA00049878"/>
    </source>
</evidence>
<dbReference type="EMBL" id="VNHX01000012">
    <property type="protein sequence ID" value="TYP94461.1"/>
    <property type="molecule type" value="Genomic_DNA"/>
</dbReference>
<evidence type="ECO:0000256" key="6">
    <source>
        <dbReference type="ARBA" id="ARBA00026066"/>
    </source>
</evidence>
<comment type="subunit">
    <text evidence="6">Heterotetramer of 2 MoaD subunits and 2 MoaE subunits. Also stable as homodimer. The enzyme changes between these two forms during catalysis.</text>
</comment>
<comment type="catalytic activity">
    <reaction evidence="11">
        <text>2 [molybdopterin-synthase sulfur-carrier protein]-C-terminal-Gly-aminoethanethioate + cyclic pyranopterin phosphate + H2O = molybdopterin + 2 [molybdopterin-synthase sulfur-carrier protein]-C-terminal Gly-Gly + 2 H(+)</text>
        <dbReference type="Rhea" id="RHEA:26333"/>
        <dbReference type="Rhea" id="RHEA-COMP:12202"/>
        <dbReference type="Rhea" id="RHEA-COMP:19907"/>
        <dbReference type="ChEBI" id="CHEBI:15377"/>
        <dbReference type="ChEBI" id="CHEBI:15378"/>
        <dbReference type="ChEBI" id="CHEBI:58698"/>
        <dbReference type="ChEBI" id="CHEBI:59648"/>
        <dbReference type="ChEBI" id="CHEBI:90778"/>
        <dbReference type="ChEBI" id="CHEBI:232372"/>
        <dbReference type="EC" id="2.8.1.12"/>
    </reaction>
</comment>
<dbReference type="EC" id="2.8.1.12" evidence="3"/>
<evidence type="ECO:0000256" key="5">
    <source>
        <dbReference type="ARBA" id="ARBA00023150"/>
    </source>
</evidence>
<evidence type="ECO:0000313" key="12">
    <source>
        <dbReference type="EMBL" id="TYP94461.1"/>
    </source>
</evidence>
<dbReference type="InterPro" id="IPR003448">
    <property type="entry name" value="Mopterin_biosynth_MoaE"/>
</dbReference>
<sequence>MVDVKILDTPLDTDLCLRQAYDQQCGGVVSFVGTVRNETQGRKVRRLEFECYLPMAQKEMRKIADEAIAKCGAAHVVMHHRIGTIYPGEAAVVIVVSSPHRTAAFEACQYAIDQLKITVPIWKKEFFEDGEHWVSAHP</sequence>
<comment type="pathway">
    <text evidence="1">Cofactor biosynthesis; molybdopterin biosynthesis.</text>
</comment>
<comment type="caution">
    <text evidence="12">The sequence shown here is derived from an EMBL/GenBank/DDBJ whole genome shotgun (WGS) entry which is preliminary data.</text>
</comment>
<dbReference type="CDD" id="cd00756">
    <property type="entry name" value="MoaE"/>
    <property type="match status" value="1"/>
</dbReference>
<dbReference type="GO" id="GO:0006777">
    <property type="term" value="P:Mo-molybdopterin cofactor biosynthetic process"/>
    <property type="evidence" value="ECO:0007669"/>
    <property type="project" value="UniProtKB-KW"/>
</dbReference>